<dbReference type="GO" id="GO:0000076">
    <property type="term" value="P:DNA replication checkpoint signaling"/>
    <property type="evidence" value="ECO:0007669"/>
    <property type="project" value="TreeGrafter"/>
</dbReference>
<dbReference type="GO" id="GO:0003677">
    <property type="term" value="F:DNA binding"/>
    <property type="evidence" value="ECO:0007669"/>
    <property type="project" value="TreeGrafter"/>
</dbReference>
<accession>A0A2I0B8Y3</accession>
<evidence type="ECO:0000313" key="6">
    <source>
        <dbReference type="Proteomes" id="UP000236161"/>
    </source>
</evidence>
<sequence length="363" mass="41445">MGRHKDTEGLSIICAGLGIAEEDENGNVRGYAKTEHCLDNLKDLQRFLRRDDPQRRDVFKLLCKWKMVSRDIVPIIETFQSDKNLVINAVKILVFLTMPVDTSSDDVAQQIEYLWDLKAALTRNLTIAVIVSLLEEPLSHLELAVFTEDDWKLVQLVLTMFRNILAIQSITVQQKASGSASQFLHLTERFLQLMFQENVMDIIVVLVQHVDDPDGYLRQDNLLLLEIFHYILLGKDPELIAKTSTVNFKDNEDCENVADSLKFVMEVEDEKRRVFRQRNVERYPQYDGTYIRLAMDGSKLLFKGNPASVCTNGLAKAHRVPRGPMKKVASENGLLSLQDESVLEQLHIFISQFLSAGYNDCPE</sequence>
<dbReference type="GO" id="GO:0043111">
    <property type="term" value="P:replication fork arrest"/>
    <property type="evidence" value="ECO:0007669"/>
    <property type="project" value="TreeGrafter"/>
</dbReference>
<keyword evidence="6" id="KW-1185">Reference proteome</keyword>
<feature type="domain" description="Timeless N-terminal" evidence="4">
    <location>
        <begin position="31"/>
        <end position="290"/>
    </location>
</feature>
<protein>
    <recommendedName>
        <fullName evidence="4">Timeless N-terminal domain-containing protein</fullName>
    </recommendedName>
</protein>
<dbReference type="GO" id="GO:0006281">
    <property type="term" value="P:DNA repair"/>
    <property type="evidence" value="ECO:0007669"/>
    <property type="project" value="TreeGrafter"/>
</dbReference>
<dbReference type="PANTHER" id="PTHR22940">
    <property type="entry name" value="TIMEOUT/TIMELESS-2"/>
    <property type="match status" value="1"/>
</dbReference>
<dbReference type="Proteomes" id="UP000236161">
    <property type="component" value="Unassembled WGS sequence"/>
</dbReference>
<evidence type="ECO:0000256" key="2">
    <source>
        <dbReference type="ARBA" id="ARBA00023242"/>
    </source>
</evidence>
<gene>
    <name evidence="5" type="ORF">AXF42_Ash009466</name>
</gene>
<proteinExistence type="predicted"/>
<dbReference type="Pfam" id="PF04821">
    <property type="entry name" value="TIMELESS"/>
    <property type="match status" value="1"/>
</dbReference>
<dbReference type="GO" id="GO:0031298">
    <property type="term" value="C:replication fork protection complex"/>
    <property type="evidence" value="ECO:0007669"/>
    <property type="project" value="TreeGrafter"/>
</dbReference>
<dbReference type="STRING" id="1088818.A0A2I0B8Y3"/>
<dbReference type="PANTHER" id="PTHR22940:SF4">
    <property type="entry name" value="PROTEIN TIMELESS HOMOLOG"/>
    <property type="match status" value="1"/>
</dbReference>
<evidence type="ECO:0000313" key="5">
    <source>
        <dbReference type="EMBL" id="PKA64246.1"/>
    </source>
</evidence>
<comment type="subcellular location">
    <subcellularLocation>
        <location evidence="1">Nucleus</location>
    </subcellularLocation>
</comment>
<keyword evidence="3" id="KW-0131">Cell cycle</keyword>
<dbReference type="AlphaFoldDB" id="A0A2I0B8Y3"/>
<evidence type="ECO:0000256" key="3">
    <source>
        <dbReference type="ARBA" id="ARBA00023306"/>
    </source>
</evidence>
<dbReference type="OrthoDB" id="310853at2759"/>
<evidence type="ECO:0000259" key="4">
    <source>
        <dbReference type="Pfam" id="PF04821"/>
    </source>
</evidence>
<evidence type="ECO:0000256" key="1">
    <source>
        <dbReference type="ARBA" id="ARBA00004123"/>
    </source>
</evidence>
<organism evidence="5 6">
    <name type="scientific">Apostasia shenzhenica</name>
    <dbReference type="NCBI Taxonomy" id="1088818"/>
    <lineage>
        <taxon>Eukaryota</taxon>
        <taxon>Viridiplantae</taxon>
        <taxon>Streptophyta</taxon>
        <taxon>Embryophyta</taxon>
        <taxon>Tracheophyta</taxon>
        <taxon>Spermatophyta</taxon>
        <taxon>Magnoliopsida</taxon>
        <taxon>Liliopsida</taxon>
        <taxon>Asparagales</taxon>
        <taxon>Orchidaceae</taxon>
        <taxon>Apostasioideae</taxon>
        <taxon>Apostasia</taxon>
    </lineage>
</organism>
<dbReference type="InterPro" id="IPR044998">
    <property type="entry name" value="Timeless"/>
</dbReference>
<dbReference type="EMBL" id="KZ451905">
    <property type="protein sequence ID" value="PKA64246.1"/>
    <property type="molecule type" value="Genomic_DNA"/>
</dbReference>
<keyword evidence="2" id="KW-0539">Nucleus</keyword>
<name>A0A2I0B8Y3_9ASPA</name>
<reference evidence="5 6" key="1">
    <citation type="journal article" date="2017" name="Nature">
        <title>The Apostasia genome and the evolution of orchids.</title>
        <authorList>
            <person name="Zhang G.Q."/>
            <person name="Liu K.W."/>
            <person name="Li Z."/>
            <person name="Lohaus R."/>
            <person name="Hsiao Y.Y."/>
            <person name="Niu S.C."/>
            <person name="Wang J.Y."/>
            <person name="Lin Y.C."/>
            <person name="Xu Q."/>
            <person name="Chen L.J."/>
            <person name="Yoshida K."/>
            <person name="Fujiwara S."/>
            <person name="Wang Z.W."/>
            <person name="Zhang Y.Q."/>
            <person name="Mitsuda N."/>
            <person name="Wang M."/>
            <person name="Liu G.H."/>
            <person name="Pecoraro L."/>
            <person name="Huang H.X."/>
            <person name="Xiao X.J."/>
            <person name="Lin M."/>
            <person name="Wu X.Y."/>
            <person name="Wu W.L."/>
            <person name="Chen Y.Y."/>
            <person name="Chang S.B."/>
            <person name="Sakamoto S."/>
            <person name="Ohme-Takagi M."/>
            <person name="Yagi M."/>
            <person name="Zeng S.J."/>
            <person name="Shen C.Y."/>
            <person name="Yeh C.M."/>
            <person name="Luo Y.B."/>
            <person name="Tsai W.C."/>
            <person name="Van de Peer Y."/>
            <person name="Liu Z.J."/>
        </authorList>
    </citation>
    <scope>NUCLEOTIDE SEQUENCE [LARGE SCALE GENOMIC DNA]</scope>
    <source>
        <strain evidence="6">cv. Shenzhen</strain>
        <tissue evidence="5">Stem</tissue>
    </source>
</reference>
<dbReference type="InterPro" id="IPR006906">
    <property type="entry name" value="Timeless_N"/>
</dbReference>